<dbReference type="InterPro" id="IPR051447">
    <property type="entry name" value="Lipoprotein-release_system"/>
</dbReference>
<keyword evidence="3" id="KW-1003">Cell membrane</keyword>
<feature type="transmembrane region" description="Helical" evidence="7">
    <location>
        <begin position="373"/>
        <end position="392"/>
    </location>
</feature>
<dbReference type="Proteomes" id="UP000198233">
    <property type="component" value="Chromosome"/>
</dbReference>
<feature type="transmembrane region" description="Helical" evidence="7">
    <location>
        <begin position="316"/>
        <end position="344"/>
    </location>
</feature>
<evidence type="ECO:0000259" key="9">
    <source>
        <dbReference type="Pfam" id="PF12704"/>
    </source>
</evidence>
<evidence type="ECO:0000259" key="8">
    <source>
        <dbReference type="Pfam" id="PF02687"/>
    </source>
</evidence>
<dbReference type="GO" id="GO:0044874">
    <property type="term" value="P:lipoprotein localization to outer membrane"/>
    <property type="evidence" value="ECO:0007669"/>
    <property type="project" value="TreeGrafter"/>
</dbReference>
<protein>
    <submittedName>
        <fullName evidence="10">ABC transporter permease</fullName>
    </submittedName>
</protein>
<dbReference type="GO" id="GO:0098797">
    <property type="term" value="C:plasma membrane protein complex"/>
    <property type="evidence" value="ECO:0007669"/>
    <property type="project" value="TreeGrafter"/>
</dbReference>
<evidence type="ECO:0000256" key="7">
    <source>
        <dbReference type="SAM" id="Phobius"/>
    </source>
</evidence>
<proteinExistence type="inferred from homology"/>
<dbReference type="KEGG" id="smav:CFF01_06020"/>
<evidence type="ECO:0000256" key="6">
    <source>
        <dbReference type="ARBA" id="ARBA00023136"/>
    </source>
</evidence>
<dbReference type="PANTHER" id="PTHR30489:SF0">
    <property type="entry name" value="LIPOPROTEIN-RELEASING SYSTEM TRANSMEMBRANE PROTEIN LOLE"/>
    <property type="match status" value="1"/>
</dbReference>
<dbReference type="InterPro" id="IPR025857">
    <property type="entry name" value="MacB_PCD"/>
</dbReference>
<feature type="transmembrane region" description="Helical" evidence="7">
    <location>
        <begin position="272"/>
        <end position="295"/>
    </location>
</feature>
<keyword evidence="4 7" id="KW-0812">Transmembrane</keyword>
<comment type="subcellular location">
    <subcellularLocation>
        <location evidence="1">Cell membrane</location>
        <topology evidence="1">Multi-pass membrane protein</topology>
    </subcellularLocation>
</comment>
<feature type="domain" description="MacB-like periplasmic core" evidence="9">
    <location>
        <begin position="17"/>
        <end position="232"/>
    </location>
</feature>
<dbReference type="Pfam" id="PF02687">
    <property type="entry name" value="FtsX"/>
    <property type="match status" value="1"/>
</dbReference>
<evidence type="ECO:0000313" key="11">
    <source>
        <dbReference type="Proteomes" id="UP000198233"/>
    </source>
</evidence>
<evidence type="ECO:0000256" key="1">
    <source>
        <dbReference type="ARBA" id="ARBA00004651"/>
    </source>
</evidence>
<keyword evidence="6 7" id="KW-0472">Membrane</keyword>
<dbReference type="PANTHER" id="PTHR30489">
    <property type="entry name" value="LIPOPROTEIN-RELEASING SYSTEM TRANSMEMBRANE PROTEIN LOLE"/>
    <property type="match status" value="1"/>
</dbReference>
<feature type="domain" description="ABC3 transporter permease C-terminal" evidence="8">
    <location>
        <begin position="272"/>
        <end position="401"/>
    </location>
</feature>
<gene>
    <name evidence="10" type="ORF">CFF01_06020</name>
</gene>
<name>A0AAC9U443_9GAMM</name>
<dbReference type="Pfam" id="PF12704">
    <property type="entry name" value="MacB_PCD"/>
    <property type="match status" value="1"/>
</dbReference>
<evidence type="ECO:0000256" key="5">
    <source>
        <dbReference type="ARBA" id="ARBA00022989"/>
    </source>
</evidence>
<feature type="transmembrane region" description="Helical" evidence="7">
    <location>
        <begin position="21"/>
        <end position="43"/>
    </location>
</feature>
<evidence type="ECO:0000256" key="2">
    <source>
        <dbReference type="ARBA" id="ARBA00005236"/>
    </source>
</evidence>
<keyword evidence="5 7" id="KW-1133">Transmembrane helix</keyword>
<sequence length="410" mass="44128">MLLLLAWRNLWRNRLRTSIMLCAMVVGLVGVVVMIGFLTGMYANMINNAIAWQTSHLQLHHKEYLIDPDITSRVTAPAPVLAKLAQLPEVTGVSPRFLVQGMLASPRASRGIRINGVDPVAEAQVTPIAGNIIEGDWLNATGRHPIVISEKTAKRLKLRLGAKVVLTFSNADKAVSGAAFRVVGLYRSPSSSFDDGNAYVRREELSQIAGLDGVHEIAIRLNDANTLSNSAAKAVAKQLATAVAHEDVVRDWQQIQPMLATIIAQMGTSNGIILLIFISALGLGITNIMLMAVFERTREFGVLMAIGMVKGKLFRLILLESLLLGLSGALLGLALSIVVIRILAHTGIALGNMAEGLGAFGVSTTLYPQVSPGQYLATLLMVVIVSLLAALYPARQIIKQRPVDAMSQKH</sequence>
<accession>A0AAC9U443</accession>
<dbReference type="AlphaFoldDB" id="A0AAC9U443"/>
<comment type="similarity">
    <text evidence="2">Belongs to the ABC-4 integral membrane protein family. LolC/E subfamily.</text>
</comment>
<evidence type="ECO:0000256" key="4">
    <source>
        <dbReference type="ARBA" id="ARBA00022692"/>
    </source>
</evidence>
<reference evidence="10 11" key="1">
    <citation type="submission" date="2017-06" db="EMBL/GenBank/DDBJ databases">
        <title>Complete genome sequence of Shewanella marisflavi EP1 associated with anaerobic 2,4-dinitrotoluene reduction and salt tolerance.</title>
        <authorList>
            <person name="Huang J."/>
        </authorList>
    </citation>
    <scope>NUCLEOTIDE SEQUENCE [LARGE SCALE GENOMIC DNA]</scope>
    <source>
        <strain evidence="10 11">EP1</strain>
    </source>
</reference>
<dbReference type="EMBL" id="CP022272">
    <property type="protein sequence ID" value="ASJ98594.1"/>
    <property type="molecule type" value="Genomic_DNA"/>
</dbReference>
<organism evidence="10 11">
    <name type="scientific">Shewanella marisflavi</name>
    <dbReference type="NCBI Taxonomy" id="260364"/>
    <lineage>
        <taxon>Bacteria</taxon>
        <taxon>Pseudomonadati</taxon>
        <taxon>Pseudomonadota</taxon>
        <taxon>Gammaproteobacteria</taxon>
        <taxon>Alteromonadales</taxon>
        <taxon>Shewanellaceae</taxon>
        <taxon>Shewanella</taxon>
    </lineage>
</organism>
<evidence type="ECO:0000256" key="3">
    <source>
        <dbReference type="ARBA" id="ARBA00022475"/>
    </source>
</evidence>
<dbReference type="InterPro" id="IPR003838">
    <property type="entry name" value="ABC3_permease_C"/>
</dbReference>
<evidence type="ECO:0000313" key="10">
    <source>
        <dbReference type="EMBL" id="ASJ98594.1"/>
    </source>
</evidence>